<comment type="caution">
    <text evidence="3">The sequence shown here is derived from an EMBL/GenBank/DDBJ whole genome shotgun (WGS) entry which is preliminary data.</text>
</comment>
<feature type="signal peptide" evidence="2">
    <location>
        <begin position="1"/>
        <end position="25"/>
    </location>
</feature>
<evidence type="ECO:0000256" key="2">
    <source>
        <dbReference type="SAM" id="SignalP"/>
    </source>
</evidence>
<name>A0A0N0IAM2_9GAMM</name>
<dbReference type="Proteomes" id="UP000053226">
    <property type="component" value="Unassembled WGS sequence"/>
</dbReference>
<organism evidence="3 4">
    <name type="scientific">Moellerella wisconsensis ATCC 35017</name>
    <dbReference type="NCBI Taxonomy" id="1354267"/>
    <lineage>
        <taxon>Bacteria</taxon>
        <taxon>Pseudomonadati</taxon>
        <taxon>Pseudomonadota</taxon>
        <taxon>Gammaproteobacteria</taxon>
        <taxon>Enterobacterales</taxon>
        <taxon>Morganellaceae</taxon>
        <taxon>Moellerella</taxon>
    </lineage>
</organism>
<proteinExistence type="predicted"/>
<evidence type="ECO:0000256" key="1">
    <source>
        <dbReference type="SAM" id="Coils"/>
    </source>
</evidence>
<keyword evidence="1" id="KW-0175">Coiled coil</keyword>
<dbReference type="PROSITE" id="PS51257">
    <property type="entry name" value="PROKAR_LIPOPROTEIN"/>
    <property type="match status" value="1"/>
</dbReference>
<keyword evidence="4" id="KW-1185">Reference proteome</keyword>
<accession>A0A0N0IAM2</accession>
<dbReference type="SUPFAM" id="SSF56935">
    <property type="entry name" value="Porins"/>
    <property type="match status" value="1"/>
</dbReference>
<evidence type="ECO:0008006" key="5">
    <source>
        <dbReference type="Google" id="ProtNLM"/>
    </source>
</evidence>
<reference evidence="3 4" key="1">
    <citation type="submission" date="2015-07" db="EMBL/GenBank/DDBJ databases">
        <title>ATOL: Assembling a taxonomically balanced genome-scale reconstruction of the evolutionary history of the Enterobacteriaceae.</title>
        <authorList>
            <person name="Plunkett G.III."/>
            <person name="Neeno-Eckwall E.C."/>
            <person name="Glasner J.D."/>
            <person name="Perna N.T."/>
        </authorList>
    </citation>
    <scope>NUCLEOTIDE SEQUENCE [LARGE SCALE GENOMIC DNA]</scope>
    <source>
        <strain evidence="3 4">ATCC 35017</strain>
    </source>
</reference>
<evidence type="ECO:0000313" key="3">
    <source>
        <dbReference type="EMBL" id="KPD03172.1"/>
    </source>
</evidence>
<dbReference type="EMBL" id="LGAA01000014">
    <property type="protein sequence ID" value="KPD03172.1"/>
    <property type="molecule type" value="Genomic_DNA"/>
</dbReference>
<gene>
    <name evidence="3" type="ORF">M992_1300</name>
</gene>
<sequence length="369" mass="44159">MMRNKHYLLAGIVALSLSCLSSASAEELEDEFSTDYQQEINRLNQKIQQLEQKKAQLEAMPKEKKWHVEAYVGTEQEIDSDDNWTFLKGSMATSPYIGAFIYQDESLWMYDVQILKTYLDNNSEYNRTRWQLGATRTFPFNYHNQPGNFKLRLGYRNDNWHYPSINNPALSDPAYKGDIRKGEERHEIWIRPQFNYKYSDNINLNASLSFRFIDRKLDYARAKGEYGVYKRDWSSINEHFIGATYTFNSKSSLWVNYLYIDENLVNTLHNKEHFLWALYRYRFDNGLTVMPYTRYALTKGQQSFRDSDNHQALYKQKDRSRYGLQLLYPISQNTSVFWDVYYRPEVTWTQGSQEKNNFWFWALELRHTF</sequence>
<dbReference type="AlphaFoldDB" id="A0A0N0IAM2"/>
<dbReference type="Gene3D" id="2.40.160.10">
    <property type="entry name" value="Porin"/>
    <property type="match status" value="1"/>
</dbReference>
<feature type="chain" id="PRO_5005851212" description="Outer membrane protein" evidence="2">
    <location>
        <begin position="26"/>
        <end position="369"/>
    </location>
</feature>
<keyword evidence="2" id="KW-0732">Signal</keyword>
<protein>
    <recommendedName>
        <fullName evidence="5">Outer membrane protein</fullName>
    </recommendedName>
</protein>
<evidence type="ECO:0000313" key="4">
    <source>
        <dbReference type="Proteomes" id="UP000053226"/>
    </source>
</evidence>
<dbReference type="InterPro" id="IPR023614">
    <property type="entry name" value="Porin_dom_sf"/>
</dbReference>
<feature type="coiled-coil region" evidence="1">
    <location>
        <begin position="33"/>
        <end position="60"/>
    </location>
</feature>